<protein>
    <submittedName>
        <fullName evidence="1">Uncharacterized protein</fullName>
    </submittedName>
</protein>
<gene>
    <name evidence="1" type="ORF">GPLA_0689</name>
</gene>
<name>K7A829_9ALTE</name>
<reference evidence="2" key="1">
    <citation type="journal article" date="2014" name="Environ. Microbiol.">
        <title>Comparative genomics of the marine bacterial genus Glaciecola reveals the high degree of genomic diversity and genomic characteristic for cold adaptation.</title>
        <authorList>
            <person name="Qin Q.L."/>
            <person name="Xie B.B."/>
            <person name="Yu Y."/>
            <person name="Shu Y.L."/>
            <person name="Rong J.C."/>
            <person name="Zhang Y.J."/>
            <person name="Zhao D.L."/>
            <person name="Chen X.L."/>
            <person name="Zhang X.Y."/>
            <person name="Chen B."/>
            <person name="Zhou B.C."/>
            <person name="Zhang Y.Z."/>
        </authorList>
    </citation>
    <scope>NUCLEOTIDE SEQUENCE [LARGE SCALE GENOMIC DNA]</scope>
    <source>
        <strain evidence="2">LMG 21857</strain>
    </source>
</reference>
<evidence type="ECO:0000313" key="2">
    <source>
        <dbReference type="Proteomes" id="UP000006322"/>
    </source>
</evidence>
<dbReference type="AlphaFoldDB" id="K7A829"/>
<dbReference type="STRING" id="1129793.GPLA_0689"/>
<accession>K7A829</accession>
<proteinExistence type="predicted"/>
<dbReference type="EMBL" id="BAER01000017">
    <property type="protein sequence ID" value="GAC31605.1"/>
    <property type="molecule type" value="Genomic_DNA"/>
</dbReference>
<evidence type="ECO:0000313" key="1">
    <source>
        <dbReference type="EMBL" id="GAC31605.1"/>
    </source>
</evidence>
<sequence>MNGIVLGVKKNKGYGYPIMNHLVCSLLVFSKFSERHVN</sequence>
<comment type="caution">
    <text evidence="1">The sequence shown here is derived from an EMBL/GenBank/DDBJ whole genome shotgun (WGS) entry which is preliminary data.</text>
</comment>
<keyword evidence="2" id="KW-1185">Reference proteome</keyword>
<organism evidence="1 2">
    <name type="scientific">Paraglaciecola polaris LMG 21857</name>
    <dbReference type="NCBI Taxonomy" id="1129793"/>
    <lineage>
        <taxon>Bacteria</taxon>
        <taxon>Pseudomonadati</taxon>
        <taxon>Pseudomonadota</taxon>
        <taxon>Gammaproteobacteria</taxon>
        <taxon>Alteromonadales</taxon>
        <taxon>Alteromonadaceae</taxon>
        <taxon>Paraglaciecola</taxon>
    </lineage>
</organism>
<dbReference type="Proteomes" id="UP000006322">
    <property type="component" value="Unassembled WGS sequence"/>
</dbReference>